<proteinExistence type="predicted"/>
<comment type="caution">
    <text evidence="2">The sequence shown here is derived from an EMBL/GenBank/DDBJ whole genome shotgun (WGS) entry which is preliminary data.</text>
</comment>
<accession>A0AAU9UYQ5</accession>
<protein>
    <submittedName>
        <fullName evidence="2">Uncharacterized protein</fullName>
    </submittedName>
</protein>
<dbReference type="EMBL" id="CAKOGL010000027">
    <property type="protein sequence ID" value="CAH2104156.1"/>
    <property type="molecule type" value="Genomic_DNA"/>
</dbReference>
<reference evidence="2" key="1">
    <citation type="submission" date="2022-03" db="EMBL/GenBank/DDBJ databases">
        <authorList>
            <person name="Tunstrom K."/>
        </authorList>
    </citation>
    <scope>NUCLEOTIDE SEQUENCE</scope>
</reference>
<sequence length="240" mass="26986">MDIELDREDDKVRKIEDIIDIQKANGNIRQVAFKLPSEKNSNISVNLGKSLETGLSKVKADKNKKKERLRQKHQRDSDVISWPSDSDITVLRMKLCTNDIKNKTDNVALGDGLHQLHSSSMVNLATLMLQSQRPSKHSIGEEYLIPLTSWEHTLGSSENKKKLIAQANPNISDLGNSGSTCTETGAFNYISETSIKSKVARFLRLYFCPCCSCLYNLEQMDGDIKKDRDAKHSPSFVKKS</sequence>
<keyword evidence="3" id="KW-1185">Reference proteome</keyword>
<gene>
    <name evidence="2" type="ORF">EEDITHA_LOCUS18574</name>
</gene>
<evidence type="ECO:0000256" key="1">
    <source>
        <dbReference type="SAM" id="MobiDB-lite"/>
    </source>
</evidence>
<dbReference type="AlphaFoldDB" id="A0AAU9UYQ5"/>
<dbReference type="Proteomes" id="UP001153954">
    <property type="component" value="Unassembled WGS sequence"/>
</dbReference>
<evidence type="ECO:0000313" key="2">
    <source>
        <dbReference type="EMBL" id="CAH2104156.1"/>
    </source>
</evidence>
<organism evidence="2 3">
    <name type="scientific">Euphydryas editha</name>
    <name type="common">Edith's checkerspot</name>
    <dbReference type="NCBI Taxonomy" id="104508"/>
    <lineage>
        <taxon>Eukaryota</taxon>
        <taxon>Metazoa</taxon>
        <taxon>Ecdysozoa</taxon>
        <taxon>Arthropoda</taxon>
        <taxon>Hexapoda</taxon>
        <taxon>Insecta</taxon>
        <taxon>Pterygota</taxon>
        <taxon>Neoptera</taxon>
        <taxon>Endopterygota</taxon>
        <taxon>Lepidoptera</taxon>
        <taxon>Glossata</taxon>
        <taxon>Ditrysia</taxon>
        <taxon>Papilionoidea</taxon>
        <taxon>Nymphalidae</taxon>
        <taxon>Nymphalinae</taxon>
        <taxon>Euphydryas</taxon>
    </lineage>
</organism>
<feature type="compositionally biased region" description="Basic residues" evidence="1">
    <location>
        <begin position="62"/>
        <end position="73"/>
    </location>
</feature>
<feature type="region of interest" description="Disordered" evidence="1">
    <location>
        <begin position="58"/>
        <end position="78"/>
    </location>
</feature>
<evidence type="ECO:0000313" key="3">
    <source>
        <dbReference type="Proteomes" id="UP001153954"/>
    </source>
</evidence>
<name>A0AAU9UYQ5_EUPED</name>